<dbReference type="Proteomes" id="UP000288587">
    <property type="component" value="Unassembled WGS sequence"/>
</dbReference>
<dbReference type="Gene3D" id="1.10.1420.10">
    <property type="match status" value="2"/>
</dbReference>
<dbReference type="InterPro" id="IPR007695">
    <property type="entry name" value="DNA_mismatch_repair_MutS-lik_N"/>
</dbReference>
<organism evidence="12 13">
    <name type="scientific">Inhella crocodyli</name>
    <dbReference type="NCBI Taxonomy" id="2499851"/>
    <lineage>
        <taxon>Bacteria</taxon>
        <taxon>Pseudomonadati</taxon>
        <taxon>Pseudomonadota</taxon>
        <taxon>Betaproteobacteria</taxon>
        <taxon>Burkholderiales</taxon>
        <taxon>Sphaerotilaceae</taxon>
        <taxon>Inhella</taxon>
    </lineage>
</organism>
<comment type="caution">
    <text evidence="12">The sequence shown here is derived from an EMBL/GenBank/DDBJ whole genome shotgun (WGS) entry which is preliminary data.</text>
</comment>
<dbReference type="Gene3D" id="6.10.140.430">
    <property type="match status" value="1"/>
</dbReference>
<name>A0A437LRV9_9BURK</name>
<evidence type="ECO:0000256" key="9">
    <source>
        <dbReference type="HAMAP-Rule" id="MF_00096"/>
    </source>
</evidence>
<dbReference type="GO" id="GO:0005829">
    <property type="term" value="C:cytosol"/>
    <property type="evidence" value="ECO:0007669"/>
    <property type="project" value="TreeGrafter"/>
</dbReference>
<dbReference type="InterPro" id="IPR005748">
    <property type="entry name" value="DNA_mismatch_repair_MutS"/>
</dbReference>
<dbReference type="Pfam" id="PF00488">
    <property type="entry name" value="MutS_V"/>
    <property type="match status" value="1"/>
</dbReference>
<evidence type="ECO:0000256" key="3">
    <source>
        <dbReference type="ARBA" id="ARBA00022741"/>
    </source>
</evidence>
<evidence type="ECO:0000256" key="6">
    <source>
        <dbReference type="ARBA" id="ARBA00023125"/>
    </source>
</evidence>
<keyword evidence="5 9" id="KW-0067">ATP-binding</keyword>
<keyword evidence="6 9" id="KW-0238">DNA-binding</keyword>
<dbReference type="PANTHER" id="PTHR11361:SF34">
    <property type="entry name" value="DNA MISMATCH REPAIR PROTEIN MSH1, MITOCHONDRIAL"/>
    <property type="match status" value="1"/>
</dbReference>
<reference evidence="12 13" key="1">
    <citation type="submission" date="2019-01" db="EMBL/GenBank/DDBJ databases">
        <authorList>
            <person name="Chen W.-M."/>
        </authorList>
    </citation>
    <scope>NUCLEOTIDE SEQUENCE [LARGE SCALE GENOMIC DNA]</scope>
    <source>
        <strain evidence="12 13">CCP-18</strain>
    </source>
</reference>
<evidence type="ECO:0000256" key="10">
    <source>
        <dbReference type="RuleBase" id="RU003756"/>
    </source>
</evidence>
<dbReference type="SMART" id="SM00533">
    <property type="entry name" value="MUTSd"/>
    <property type="match status" value="1"/>
</dbReference>
<keyword evidence="7 9" id="KW-0234">DNA repair</keyword>
<dbReference type="InterPro" id="IPR017261">
    <property type="entry name" value="DNA_mismatch_repair_MutS/MSH"/>
</dbReference>
<dbReference type="NCBIfam" id="NF003810">
    <property type="entry name" value="PRK05399.1"/>
    <property type="match status" value="1"/>
</dbReference>
<evidence type="ECO:0000256" key="5">
    <source>
        <dbReference type="ARBA" id="ARBA00022840"/>
    </source>
</evidence>
<protein>
    <recommendedName>
        <fullName evidence="2 9">DNA mismatch repair protein MutS</fullName>
    </recommendedName>
</protein>
<dbReference type="Pfam" id="PF01624">
    <property type="entry name" value="MutS_I"/>
    <property type="match status" value="1"/>
</dbReference>
<dbReference type="FunFam" id="3.40.1170.10:FF:000001">
    <property type="entry name" value="DNA mismatch repair protein MutS"/>
    <property type="match status" value="1"/>
</dbReference>
<dbReference type="Gene3D" id="3.40.1170.10">
    <property type="entry name" value="DNA repair protein MutS, domain I"/>
    <property type="match status" value="1"/>
</dbReference>
<dbReference type="HAMAP" id="MF_00096">
    <property type="entry name" value="MutS"/>
    <property type="match status" value="1"/>
</dbReference>
<proteinExistence type="inferred from homology"/>
<keyword evidence="3 9" id="KW-0547">Nucleotide-binding</keyword>
<dbReference type="GO" id="GO:0006298">
    <property type="term" value="P:mismatch repair"/>
    <property type="evidence" value="ECO:0007669"/>
    <property type="project" value="UniProtKB-UniRule"/>
</dbReference>
<evidence type="ECO:0000256" key="4">
    <source>
        <dbReference type="ARBA" id="ARBA00022763"/>
    </source>
</evidence>
<keyword evidence="4 9" id="KW-0227">DNA damage</keyword>
<dbReference type="NCBIfam" id="TIGR01070">
    <property type="entry name" value="mutS1"/>
    <property type="match status" value="1"/>
</dbReference>
<evidence type="ECO:0000259" key="11">
    <source>
        <dbReference type="PROSITE" id="PS00486"/>
    </source>
</evidence>
<dbReference type="SUPFAM" id="SSF55271">
    <property type="entry name" value="DNA repair protein MutS, domain I"/>
    <property type="match status" value="1"/>
</dbReference>
<dbReference type="PIRSF" id="PIRSF037677">
    <property type="entry name" value="DNA_mis_repair_Msh6"/>
    <property type="match status" value="1"/>
</dbReference>
<dbReference type="InterPro" id="IPR007860">
    <property type="entry name" value="DNA_mmatch_repair_MutS_con_dom"/>
</dbReference>
<dbReference type="SUPFAM" id="SSF52540">
    <property type="entry name" value="P-loop containing nucleoside triphosphate hydrolases"/>
    <property type="match status" value="1"/>
</dbReference>
<dbReference type="Gene3D" id="3.30.420.110">
    <property type="entry name" value="MutS, connector domain"/>
    <property type="match status" value="1"/>
</dbReference>
<dbReference type="GO" id="GO:0030983">
    <property type="term" value="F:mismatched DNA binding"/>
    <property type="evidence" value="ECO:0007669"/>
    <property type="project" value="InterPro"/>
</dbReference>
<feature type="domain" description="DNA mismatch repair proteins mutS family" evidence="11">
    <location>
        <begin position="702"/>
        <end position="718"/>
    </location>
</feature>
<gene>
    <name evidence="9 12" type="primary">mutS</name>
    <name evidence="12" type="ORF">EOD73_03780</name>
</gene>
<dbReference type="Pfam" id="PF05190">
    <property type="entry name" value="MutS_IV"/>
    <property type="match status" value="1"/>
</dbReference>
<dbReference type="CDD" id="cd03284">
    <property type="entry name" value="ABC_MutS1"/>
    <property type="match status" value="1"/>
</dbReference>
<dbReference type="PANTHER" id="PTHR11361">
    <property type="entry name" value="DNA MISMATCH REPAIR PROTEIN MUTS FAMILY MEMBER"/>
    <property type="match status" value="1"/>
</dbReference>
<dbReference type="InterPro" id="IPR027417">
    <property type="entry name" value="P-loop_NTPase"/>
</dbReference>
<dbReference type="GO" id="GO:0005524">
    <property type="term" value="F:ATP binding"/>
    <property type="evidence" value="ECO:0007669"/>
    <property type="project" value="UniProtKB-UniRule"/>
</dbReference>
<comment type="function">
    <text evidence="8 9">This protein is involved in the repair of mismatches in DNA. It is possible that it carries out the mismatch recognition step. This protein has a weak ATPase activity.</text>
</comment>
<dbReference type="AlphaFoldDB" id="A0A437LRV9"/>
<dbReference type="SUPFAM" id="SSF48334">
    <property type="entry name" value="DNA repair protein MutS, domain III"/>
    <property type="match status" value="1"/>
</dbReference>
<dbReference type="OrthoDB" id="9802448at2"/>
<dbReference type="InterPro" id="IPR000432">
    <property type="entry name" value="DNA_mismatch_repair_MutS_C"/>
</dbReference>
<sequence>MTTPSPTETADLSAHTPLMQQYLRIKAEHPDLLVFFRMGDFYELFYDDARKANALLDITLTVRGSSGGEPVVMAGVPVVSLEGYLSRLLKLGESVAIAEQVGEVGAGKGPVERKVVRIVTPGTVTDAELLADKQDAPLLALHAGGGRFGLAWVTVSQGEIGLLECSAAELPGWLVRLGPAEILVARDTSAVGQPEALAAVRSALTPRPVWQFEPSLGERKLCSQLGVASLQGLNAQDLPRAHAAAGALLAYLEHTQGRALGHLQRLQVLRATELIDLPPATQRNLELTLTLRGEPEPTLLSLLDVCRTGMGSRMLRHWLLTPARDRRQAVGRQEAIAVLIEAGFGPLRDALRQVSDVERVSSRVALRQVRPRELAGLRDTLTVLPQLQAAVPPAAASPLLDALRAACHAPPQALALLQNALAEQPAVWLRDGGVIRDGFDPELDELRAINANCDAFLLALEARERERTGIPNLRVQFNKVHGFYIEVTQGQKDKVPDDYQRRQTLKNAERFITPELKAFEDKALSASERALAREKALFEQLLDALGAEVPALAHLARALASLDALAALADRAATLNWCAPQFVAHPCIDIVGGRHPVVEARLAETVGKAFQPNDCRLDAKRRLLVITGPNMGGKSTFMRQVALIALLASMGSFVPAQSCRLGPLDAIHTRIGAADDLANAQSTFMLEMTEAAAILHAATEQSLVLMDEIGRGTSTFDGLALAGAIASHLHDRCAALTLFATHYFELTALPERHPSAHNVHVSAVESGDTIAFLHELQAGPASRSYGVQVARLAGMPNPVLRQARAALEALEAHKAGGEAQVDLFAPPPAAAEPEPEHPAVQALQALDVDACSPREALEQLYRLKGLAR</sequence>
<dbReference type="InterPro" id="IPR036187">
    <property type="entry name" value="DNA_mismatch_repair_MutS_sf"/>
</dbReference>
<dbReference type="PROSITE" id="PS00486">
    <property type="entry name" value="DNA_MISMATCH_REPAIR_2"/>
    <property type="match status" value="1"/>
</dbReference>
<evidence type="ECO:0000313" key="13">
    <source>
        <dbReference type="Proteomes" id="UP000288587"/>
    </source>
</evidence>
<dbReference type="EMBL" id="SACM01000001">
    <property type="protein sequence ID" value="RVT88134.1"/>
    <property type="molecule type" value="Genomic_DNA"/>
</dbReference>
<dbReference type="RefSeq" id="WP_127680991.1">
    <property type="nucleotide sequence ID" value="NZ_SACM01000001.1"/>
</dbReference>
<dbReference type="InterPro" id="IPR036678">
    <property type="entry name" value="MutS_con_dom_sf"/>
</dbReference>
<comment type="similarity">
    <text evidence="1 9 10">Belongs to the DNA mismatch repair MutS family.</text>
</comment>
<evidence type="ECO:0000313" key="12">
    <source>
        <dbReference type="EMBL" id="RVT88134.1"/>
    </source>
</evidence>
<dbReference type="Gene3D" id="3.40.50.300">
    <property type="entry name" value="P-loop containing nucleotide triphosphate hydrolases"/>
    <property type="match status" value="1"/>
</dbReference>
<dbReference type="InterPro" id="IPR016151">
    <property type="entry name" value="DNA_mismatch_repair_MutS_N"/>
</dbReference>
<evidence type="ECO:0000256" key="7">
    <source>
        <dbReference type="ARBA" id="ARBA00023204"/>
    </source>
</evidence>
<dbReference type="InterPro" id="IPR007696">
    <property type="entry name" value="DNA_mismatch_repair_MutS_core"/>
</dbReference>
<evidence type="ECO:0000256" key="8">
    <source>
        <dbReference type="ARBA" id="ARBA00024647"/>
    </source>
</evidence>
<evidence type="ECO:0000256" key="2">
    <source>
        <dbReference type="ARBA" id="ARBA00021982"/>
    </source>
</evidence>
<dbReference type="GO" id="GO:0003684">
    <property type="term" value="F:damaged DNA binding"/>
    <property type="evidence" value="ECO:0007669"/>
    <property type="project" value="UniProtKB-UniRule"/>
</dbReference>
<dbReference type="SMART" id="SM00534">
    <property type="entry name" value="MUTSac"/>
    <property type="match status" value="1"/>
</dbReference>
<accession>A0A437LRV9</accession>
<dbReference type="GO" id="GO:0140664">
    <property type="term" value="F:ATP-dependent DNA damage sensor activity"/>
    <property type="evidence" value="ECO:0007669"/>
    <property type="project" value="InterPro"/>
</dbReference>
<dbReference type="InterPro" id="IPR007861">
    <property type="entry name" value="DNA_mismatch_repair_MutS_clamp"/>
</dbReference>
<evidence type="ECO:0000256" key="1">
    <source>
        <dbReference type="ARBA" id="ARBA00006271"/>
    </source>
</evidence>
<dbReference type="Pfam" id="PF05192">
    <property type="entry name" value="MutS_III"/>
    <property type="match status" value="1"/>
</dbReference>
<dbReference type="SUPFAM" id="SSF53150">
    <property type="entry name" value="DNA repair protein MutS, domain II"/>
    <property type="match status" value="1"/>
</dbReference>
<dbReference type="Pfam" id="PF05188">
    <property type="entry name" value="MutS_II"/>
    <property type="match status" value="1"/>
</dbReference>
<feature type="binding site" evidence="9">
    <location>
        <begin position="628"/>
        <end position="635"/>
    </location>
    <ligand>
        <name>ATP</name>
        <dbReference type="ChEBI" id="CHEBI:30616"/>
    </ligand>
</feature>
<keyword evidence="13" id="KW-1185">Reference proteome</keyword>
<dbReference type="InterPro" id="IPR045076">
    <property type="entry name" value="MutS"/>
</dbReference>